<dbReference type="InterPro" id="IPR004871">
    <property type="entry name" value="RSE1/DDB1/CPSF1_C"/>
</dbReference>
<dbReference type="Gene3D" id="2.130.10.10">
    <property type="entry name" value="YVTN repeat-like/Quinoprotein amine dehydrogenase"/>
    <property type="match status" value="1"/>
</dbReference>
<evidence type="ECO:0000313" key="5">
    <source>
        <dbReference type="Proteomes" id="UP000001542"/>
    </source>
</evidence>
<organism evidence="4 5">
    <name type="scientific">Trichomonas vaginalis (strain ATCC PRA-98 / G3)</name>
    <dbReference type="NCBI Taxonomy" id="412133"/>
    <lineage>
        <taxon>Eukaryota</taxon>
        <taxon>Metamonada</taxon>
        <taxon>Parabasalia</taxon>
        <taxon>Trichomonadida</taxon>
        <taxon>Trichomonadidae</taxon>
        <taxon>Trichomonas</taxon>
    </lineage>
</organism>
<dbReference type="GO" id="GO:0030620">
    <property type="term" value="F:U2 snRNA binding"/>
    <property type="evidence" value="ECO:0000318"/>
    <property type="project" value="GO_Central"/>
</dbReference>
<dbReference type="SUPFAM" id="SSF50998">
    <property type="entry name" value="Quinoprotein alcohol dehydrogenase-like"/>
    <property type="match status" value="1"/>
</dbReference>
<dbReference type="EMBL" id="DS113638">
    <property type="protein sequence ID" value="EAX99426.1"/>
    <property type="molecule type" value="Genomic_DNA"/>
</dbReference>
<keyword evidence="5" id="KW-1185">Reference proteome</keyword>
<dbReference type="AlphaFoldDB" id="A2F6N7"/>
<dbReference type="InParanoid" id="A2F6N7"/>
<dbReference type="InterPro" id="IPR015943">
    <property type="entry name" value="WD40/YVTN_repeat-like_dom_sf"/>
</dbReference>
<dbReference type="GO" id="GO:0000398">
    <property type="term" value="P:mRNA splicing, via spliceosome"/>
    <property type="evidence" value="ECO:0000318"/>
    <property type="project" value="GO_Central"/>
</dbReference>
<dbReference type="InterPro" id="IPR011047">
    <property type="entry name" value="Quinoprotein_ADH-like_sf"/>
</dbReference>
<protein>
    <recommendedName>
        <fullName evidence="2">DNA damage-binding protein 1</fullName>
    </recommendedName>
</protein>
<dbReference type="Proteomes" id="UP000001542">
    <property type="component" value="Unassembled WGS sequence"/>
</dbReference>
<name>A2F6N7_TRIV3</name>
<dbReference type="STRING" id="5722.A2F6N7"/>
<dbReference type="GO" id="GO:0005634">
    <property type="term" value="C:nucleus"/>
    <property type="evidence" value="ECO:0000318"/>
    <property type="project" value="GO_Central"/>
</dbReference>
<dbReference type="Pfam" id="PF03178">
    <property type="entry name" value="CPSF_A"/>
    <property type="match status" value="1"/>
</dbReference>
<evidence type="ECO:0000313" key="4">
    <source>
        <dbReference type="EMBL" id="EAX99426.1"/>
    </source>
</evidence>
<dbReference type="RefSeq" id="XP_001312356.1">
    <property type="nucleotide sequence ID" value="XM_001312355.1"/>
</dbReference>
<reference evidence="4" key="2">
    <citation type="journal article" date="2007" name="Science">
        <title>Draft genome sequence of the sexually transmitted pathogen Trichomonas vaginalis.</title>
        <authorList>
            <person name="Carlton J.M."/>
            <person name="Hirt R.P."/>
            <person name="Silva J.C."/>
            <person name="Delcher A.L."/>
            <person name="Schatz M."/>
            <person name="Zhao Q."/>
            <person name="Wortman J.R."/>
            <person name="Bidwell S.L."/>
            <person name="Alsmark U.C.M."/>
            <person name="Besteiro S."/>
            <person name="Sicheritz-Ponten T."/>
            <person name="Noel C.J."/>
            <person name="Dacks J.B."/>
            <person name="Foster P.G."/>
            <person name="Simillion C."/>
            <person name="Van de Peer Y."/>
            <person name="Miranda-Saavedra D."/>
            <person name="Barton G.J."/>
            <person name="Westrop G.D."/>
            <person name="Mueller S."/>
            <person name="Dessi D."/>
            <person name="Fiori P.L."/>
            <person name="Ren Q."/>
            <person name="Paulsen I."/>
            <person name="Zhang H."/>
            <person name="Bastida-Corcuera F.D."/>
            <person name="Simoes-Barbosa A."/>
            <person name="Brown M.T."/>
            <person name="Hayes R.D."/>
            <person name="Mukherjee M."/>
            <person name="Okumura C.Y."/>
            <person name="Schneider R."/>
            <person name="Smith A.J."/>
            <person name="Vanacova S."/>
            <person name="Villalvazo M."/>
            <person name="Haas B.J."/>
            <person name="Pertea M."/>
            <person name="Feldblyum T.V."/>
            <person name="Utterback T.R."/>
            <person name="Shu C.L."/>
            <person name="Osoegawa K."/>
            <person name="de Jong P.J."/>
            <person name="Hrdy I."/>
            <person name="Horvathova L."/>
            <person name="Zubacova Z."/>
            <person name="Dolezal P."/>
            <person name="Malik S.B."/>
            <person name="Logsdon J.M. Jr."/>
            <person name="Henze K."/>
            <person name="Gupta A."/>
            <person name="Wang C.C."/>
            <person name="Dunne R.L."/>
            <person name="Upcroft J.A."/>
            <person name="Upcroft P."/>
            <person name="White O."/>
            <person name="Salzberg S.L."/>
            <person name="Tang P."/>
            <person name="Chiu C.-H."/>
            <person name="Lee Y.-S."/>
            <person name="Embley T.M."/>
            <person name="Coombs G.H."/>
            <person name="Mottram J.C."/>
            <person name="Tachezy J."/>
            <person name="Fraser-Liggett C.M."/>
            <person name="Johnson P.J."/>
        </authorList>
    </citation>
    <scope>NUCLEOTIDE SEQUENCE [LARGE SCALE GENOMIC DNA]</scope>
    <source>
        <strain evidence="4">G3</strain>
    </source>
</reference>
<evidence type="ECO:0000256" key="1">
    <source>
        <dbReference type="ARBA" id="ARBA00007453"/>
    </source>
</evidence>
<evidence type="ECO:0000256" key="2">
    <source>
        <dbReference type="ARBA" id="ARBA00014577"/>
    </source>
</evidence>
<dbReference type="KEGG" id="tva:4757249"/>
<accession>A2F6N7</accession>
<dbReference type="VEuPathDB" id="TrichDB:TVAG_408360"/>
<proteinExistence type="inferred from homology"/>
<reference evidence="4" key="1">
    <citation type="submission" date="2006-10" db="EMBL/GenBank/DDBJ databases">
        <authorList>
            <person name="Amadeo P."/>
            <person name="Zhao Q."/>
            <person name="Wortman J."/>
            <person name="Fraser-Liggett C."/>
            <person name="Carlton J."/>
        </authorList>
    </citation>
    <scope>NUCLEOTIDE SEQUENCE</scope>
    <source>
        <strain evidence="4">G3</strain>
    </source>
</reference>
<dbReference type="GO" id="GO:0005686">
    <property type="term" value="C:U2 snRNP"/>
    <property type="evidence" value="ECO:0000318"/>
    <property type="project" value="GO_Central"/>
</dbReference>
<evidence type="ECO:0000259" key="3">
    <source>
        <dbReference type="Pfam" id="PF03178"/>
    </source>
</evidence>
<dbReference type="VEuPathDB" id="TrichDB:TVAGG3_0487520"/>
<feature type="domain" description="RSE1/DDB1/CPSF1 C-terminal" evidence="3">
    <location>
        <begin position="834"/>
        <end position="1066"/>
    </location>
</feature>
<dbReference type="PANTHER" id="PTHR10644">
    <property type="entry name" value="DNA REPAIR/RNA PROCESSING CPSF FAMILY"/>
    <property type="match status" value="1"/>
</dbReference>
<comment type="similarity">
    <text evidence="1">Belongs to the DDB1 family.</text>
</comment>
<dbReference type="InterPro" id="IPR036322">
    <property type="entry name" value="WD40_repeat_dom_sf"/>
</dbReference>
<dbReference type="SUPFAM" id="SSF50978">
    <property type="entry name" value="WD40 repeat-like"/>
    <property type="match status" value="1"/>
</dbReference>
<dbReference type="InterPro" id="IPR050358">
    <property type="entry name" value="RSE1/DDB1/CFT1"/>
</dbReference>
<sequence>MSLLQAKSIHKTVKNSQYVECALAGNWMPPVHTSVEVSIEEILFNMRSYFLIQQCVHMKYSVDPTHCFSQQMFTKIHTICKGPNIFEFDSFFAALSNQIILYTYSNEEKLIVKKLSIHLDPLLIEPSKIYYENSLLIVSCDHGGLGLYFIDEQLIRSPIEGKLPYKLQNVQKSRGLAPITIRQTDGRIGRFEAGFYNVYDPYQGLITVNQTNLNIEGTKIAMAVPYDGGIIFFLQVKMHWYLKNNEFSPISSLDQADGIICDWCQLNNYTIAFLTDKSKLYILEPNNQFREMPFVNNQKMTPIINFTKIINYKMNVILAVNDSGESYICALKNEGFQLFPTRFYIGRKNLVISRTKNKILQMISNHNKCVTISRPGPRVYSRGIPHPTFTSPITKMYSQSINKTDTMIVFSTSNQTHIMRIQYASNAQPATKEISLHYQNGAPYMGLNGPCLGFGSLFIDDKLQFLLAMPDKVVRFNENSECYENKVMCSMLVTDPYYRKYMINVAPEQSSLLYYWKDFSNPSKLDYQTKIVSVSFSSHFNRGSQFGDLSPRFFLVVCEQKLYLYRTMIDDVFDSTCCKESEIKNLKPTCGIWIDEQTFAIGYEHGVVQIYRALILDGKPATSLVTNISVGDSSVLLYQYADAYPTILSFSSKMCLISVKNNGILMIRPISATKIPHFLTPLTRYAIFSPDSNEVDLMMVDFNDCVITVSPVRDDSTTIINTEPIPSMNDETNSMDLAVTTQSGIYIYTNYDIPHADAINRLTVSKDETILSSKLDKHMIAWLSMNISKEIIVHVANLSQQKEGFEYVKCKYNRNLSLITLRESKTVDTYIPGIVCAGGTIVVLFQFNTNKTALAPVSRLENVGTKITAIAFHTDKLIVGDQNMGIKLFKYDDTSRCFTPISSMGQNMRQCITAISVCPSEDIITVGDRSGNFMFFSDALNKRPFDNIAFESCFNVGDPIVGAYTTLYQTMSHSQNQNQMQMQNQAPKQSHPTAYMWYSTITGEVGVFMSHIFNPNNPYLNILLGVELKVSEMLTKLTGINPLEKRNKQYPSSAVIDLDIVEMFADMPLQFQEDFARNLTEKYKMKFDRSSIIDLITRYLVYCLHYPNDGQHNGLR</sequence>
<gene>
    <name evidence="4" type="ORF">TVAG_408360</name>
</gene>